<dbReference type="SUPFAM" id="SSF53383">
    <property type="entry name" value="PLP-dependent transferases"/>
    <property type="match status" value="1"/>
</dbReference>
<dbReference type="InterPro" id="IPR015424">
    <property type="entry name" value="PyrdxlP-dep_Trfase"/>
</dbReference>
<evidence type="ECO:0000256" key="3">
    <source>
        <dbReference type="ARBA" id="ARBA00022679"/>
    </source>
</evidence>
<dbReference type="GO" id="GO:0009042">
    <property type="term" value="F:valine-pyruvate transaminase activity"/>
    <property type="evidence" value="ECO:0007669"/>
    <property type="project" value="UniProtKB-EC"/>
</dbReference>
<dbReference type="CDD" id="cd00609">
    <property type="entry name" value="AAT_like"/>
    <property type="match status" value="1"/>
</dbReference>
<evidence type="ECO:0000259" key="5">
    <source>
        <dbReference type="Pfam" id="PF00155"/>
    </source>
</evidence>
<dbReference type="PANTHER" id="PTHR42790:SF4">
    <property type="entry name" value="VALINE--PYRUVATE AMINOTRANSFERASE"/>
    <property type="match status" value="1"/>
</dbReference>
<dbReference type="GO" id="GO:0030170">
    <property type="term" value="F:pyridoxal phosphate binding"/>
    <property type="evidence" value="ECO:0007669"/>
    <property type="project" value="InterPro"/>
</dbReference>
<name>A0AAW7X9X4_9GAMM</name>
<organism evidence="6 7">
    <name type="scientific">Saccharophagus degradans</name>
    <dbReference type="NCBI Taxonomy" id="86304"/>
    <lineage>
        <taxon>Bacteria</taxon>
        <taxon>Pseudomonadati</taxon>
        <taxon>Pseudomonadota</taxon>
        <taxon>Gammaproteobacteria</taxon>
        <taxon>Cellvibrionales</taxon>
        <taxon>Cellvibrionaceae</taxon>
        <taxon>Saccharophagus</taxon>
    </lineage>
</organism>
<dbReference type="InterPro" id="IPR004839">
    <property type="entry name" value="Aminotransferase_I/II_large"/>
</dbReference>
<dbReference type="Pfam" id="PF00155">
    <property type="entry name" value="Aminotran_1_2"/>
    <property type="match status" value="1"/>
</dbReference>
<proteinExistence type="predicted"/>
<dbReference type="EC" id="2.6.1.66" evidence="6"/>
<protein>
    <submittedName>
        <fullName evidence="6">Valine--pyruvate transaminase</fullName>
        <ecNumber evidence="6">2.6.1.66</ecNumber>
    </submittedName>
</protein>
<keyword evidence="2 6" id="KW-0032">Aminotransferase</keyword>
<dbReference type="GO" id="GO:1901605">
    <property type="term" value="P:alpha-amino acid metabolic process"/>
    <property type="evidence" value="ECO:0007669"/>
    <property type="project" value="TreeGrafter"/>
</dbReference>
<evidence type="ECO:0000256" key="4">
    <source>
        <dbReference type="ARBA" id="ARBA00022898"/>
    </source>
</evidence>
<dbReference type="EMBL" id="JAUOPB010000008">
    <property type="protein sequence ID" value="MDO6423252.1"/>
    <property type="molecule type" value="Genomic_DNA"/>
</dbReference>
<evidence type="ECO:0000313" key="6">
    <source>
        <dbReference type="EMBL" id="MDO6423252.1"/>
    </source>
</evidence>
<evidence type="ECO:0000256" key="2">
    <source>
        <dbReference type="ARBA" id="ARBA00022576"/>
    </source>
</evidence>
<dbReference type="AlphaFoldDB" id="A0AAW7X9X4"/>
<accession>A0AAW7X9X4</accession>
<gene>
    <name evidence="6" type="ORF">Q4521_12270</name>
</gene>
<dbReference type="Gene3D" id="3.40.640.10">
    <property type="entry name" value="Type I PLP-dependent aspartate aminotransferase-like (Major domain)"/>
    <property type="match status" value="1"/>
</dbReference>
<dbReference type="InterPro" id="IPR015421">
    <property type="entry name" value="PyrdxlP-dep_Trfase_major"/>
</dbReference>
<dbReference type="NCBIfam" id="NF006964">
    <property type="entry name" value="PRK09440.1-2"/>
    <property type="match status" value="1"/>
</dbReference>
<sequence>MPSFPLSPFGERLSAPAGIVSLMDDLGEALNVNPDILFLGGGNPARIPEVEQAFAQALQGISANPEQLHKMLGVYQSPRGHEGFIERLVPFLNERCGWNITSKNIALANGSQSAFFILLNMLAVPATAHTPAQKIHLPMAPEYLGYSGQTVAPDMFCAHKPLIELVEGNQFRYRVDLATLANTQNVAAYCVSMPTNPTGNVLARSEVEALQALAAKQQVPLILDCAYGAPLPGIVYQEVALPWSDNSVYMFSLSKLGLPGARTGIIVGPEELVEQFVNANTVASLANGNTGPALAEALMVQGQLEPLIQHTVTPFYLAKRNHMLGALEQALAGLPCRVHCADGAFFVWLWLQDLPISAHALYLQMKAEGVLIMPGEPFFFGLDAPWDHAEQCIRLSYCQSDEVIVKAVTILGRVLRKAYGA</sequence>
<dbReference type="RefSeq" id="WP_303492969.1">
    <property type="nucleotide sequence ID" value="NZ_JAUOPB010000008.1"/>
</dbReference>
<keyword evidence="3 6" id="KW-0808">Transferase</keyword>
<evidence type="ECO:0000313" key="7">
    <source>
        <dbReference type="Proteomes" id="UP001169760"/>
    </source>
</evidence>
<dbReference type="PANTHER" id="PTHR42790">
    <property type="entry name" value="AMINOTRANSFERASE"/>
    <property type="match status" value="1"/>
</dbReference>
<keyword evidence="4" id="KW-0663">Pyridoxal phosphate</keyword>
<feature type="domain" description="Aminotransferase class I/classII large" evidence="5">
    <location>
        <begin position="61"/>
        <end position="408"/>
    </location>
</feature>
<dbReference type="GO" id="GO:0005829">
    <property type="term" value="C:cytosol"/>
    <property type="evidence" value="ECO:0007669"/>
    <property type="project" value="TreeGrafter"/>
</dbReference>
<dbReference type="Proteomes" id="UP001169760">
    <property type="component" value="Unassembled WGS sequence"/>
</dbReference>
<evidence type="ECO:0000256" key="1">
    <source>
        <dbReference type="ARBA" id="ARBA00001933"/>
    </source>
</evidence>
<reference evidence="6" key="1">
    <citation type="submission" date="2023-07" db="EMBL/GenBank/DDBJ databases">
        <title>Genome content predicts the carbon catabolic preferences of heterotrophic bacteria.</title>
        <authorList>
            <person name="Gralka M."/>
        </authorList>
    </citation>
    <scope>NUCLEOTIDE SEQUENCE</scope>
    <source>
        <strain evidence="6">I3M17_2</strain>
    </source>
</reference>
<dbReference type="InterPro" id="IPR050859">
    <property type="entry name" value="Class-I_PLP-dep_aminotransf"/>
</dbReference>
<comment type="caution">
    <text evidence="6">The sequence shown here is derived from an EMBL/GenBank/DDBJ whole genome shotgun (WGS) entry which is preliminary data.</text>
</comment>
<comment type="cofactor">
    <cofactor evidence="1">
        <name>pyridoxal 5'-phosphate</name>
        <dbReference type="ChEBI" id="CHEBI:597326"/>
    </cofactor>
</comment>